<evidence type="ECO:0000256" key="2">
    <source>
        <dbReference type="ARBA" id="ARBA00022491"/>
    </source>
</evidence>
<accession>A0A2P5ALL2</accession>
<protein>
    <submittedName>
        <fullName evidence="5">Paired amphipathic helix</fullName>
    </submittedName>
</protein>
<evidence type="ECO:0000256" key="1">
    <source>
        <dbReference type="ARBA" id="ARBA00004123"/>
    </source>
</evidence>
<dbReference type="InterPro" id="IPR036600">
    <property type="entry name" value="PAH_sf"/>
</dbReference>
<dbReference type="Pfam" id="PF02671">
    <property type="entry name" value="PAH"/>
    <property type="match status" value="1"/>
</dbReference>
<gene>
    <name evidence="5" type="ORF">PanWU01x14_321060</name>
</gene>
<evidence type="ECO:0000256" key="4">
    <source>
        <dbReference type="PROSITE-ProRule" id="PRU00810"/>
    </source>
</evidence>
<keyword evidence="3 4" id="KW-0539">Nucleus</keyword>
<reference evidence="6" key="1">
    <citation type="submission" date="2016-06" db="EMBL/GenBank/DDBJ databases">
        <title>Parallel loss of symbiosis genes in relatives of nitrogen-fixing non-legume Parasponia.</title>
        <authorList>
            <person name="Van Velzen R."/>
            <person name="Holmer R."/>
            <person name="Bu F."/>
            <person name="Rutten L."/>
            <person name="Van Zeijl A."/>
            <person name="Liu W."/>
            <person name="Santuari L."/>
            <person name="Cao Q."/>
            <person name="Sharma T."/>
            <person name="Shen D."/>
            <person name="Roswanjaya Y."/>
            <person name="Wardhani T."/>
            <person name="Kalhor M.S."/>
            <person name="Jansen J."/>
            <person name="Van den Hoogen J."/>
            <person name="Gungor B."/>
            <person name="Hartog M."/>
            <person name="Hontelez J."/>
            <person name="Verver J."/>
            <person name="Yang W.-C."/>
            <person name="Schijlen E."/>
            <person name="Repin R."/>
            <person name="Schilthuizen M."/>
            <person name="Schranz E."/>
            <person name="Heidstra R."/>
            <person name="Miyata K."/>
            <person name="Fedorova E."/>
            <person name="Kohlen W."/>
            <person name="Bisseling T."/>
            <person name="Smit S."/>
            <person name="Geurts R."/>
        </authorList>
    </citation>
    <scope>NUCLEOTIDE SEQUENCE [LARGE SCALE GENOMIC DNA]</scope>
    <source>
        <strain evidence="6">cv. WU1-14</strain>
    </source>
</reference>
<dbReference type="PANTHER" id="PTHR12346">
    <property type="entry name" value="SIN3B-RELATED"/>
    <property type="match status" value="1"/>
</dbReference>
<comment type="caution">
    <text evidence="5">The sequence shown here is derived from an EMBL/GenBank/DDBJ whole genome shotgun (WGS) entry which is preliminary data.</text>
</comment>
<dbReference type="PANTHER" id="PTHR12346:SF0">
    <property type="entry name" value="SIN3A, ISOFORM G"/>
    <property type="match status" value="1"/>
</dbReference>
<dbReference type="STRING" id="3476.A0A2P5ALL2"/>
<organism evidence="5 6">
    <name type="scientific">Parasponia andersonii</name>
    <name type="common">Sponia andersonii</name>
    <dbReference type="NCBI Taxonomy" id="3476"/>
    <lineage>
        <taxon>Eukaryota</taxon>
        <taxon>Viridiplantae</taxon>
        <taxon>Streptophyta</taxon>
        <taxon>Embryophyta</taxon>
        <taxon>Tracheophyta</taxon>
        <taxon>Spermatophyta</taxon>
        <taxon>Magnoliopsida</taxon>
        <taxon>eudicotyledons</taxon>
        <taxon>Gunneridae</taxon>
        <taxon>Pentapetalae</taxon>
        <taxon>rosids</taxon>
        <taxon>fabids</taxon>
        <taxon>Rosales</taxon>
        <taxon>Cannabaceae</taxon>
        <taxon>Parasponia</taxon>
    </lineage>
</organism>
<evidence type="ECO:0000256" key="3">
    <source>
        <dbReference type="ARBA" id="ARBA00023242"/>
    </source>
</evidence>
<dbReference type="GO" id="GO:0000785">
    <property type="term" value="C:chromatin"/>
    <property type="evidence" value="ECO:0007669"/>
    <property type="project" value="TreeGrafter"/>
</dbReference>
<dbReference type="GO" id="GO:0000122">
    <property type="term" value="P:negative regulation of transcription by RNA polymerase II"/>
    <property type="evidence" value="ECO:0007669"/>
    <property type="project" value="TreeGrafter"/>
</dbReference>
<dbReference type="GO" id="GO:0000118">
    <property type="term" value="C:histone deacetylase complex"/>
    <property type="evidence" value="ECO:0007669"/>
    <property type="project" value="TreeGrafter"/>
</dbReference>
<dbReference type="AlphaFoldDB" id="A0A2P5ALL2"/>
<keyword evidence="2" id="KW-0678">Repressor</keyword>
<dbReference type="GO" id="GO:0003714">
    <property type="term" value="F:transcription corepressor activity"/>
    <property type="evidence" value="ECO:0007669"/>
    <property type="project" value="InterPro"/>
</dbReference>
<dbReference type="FunFam" id="1.20.1160.11:FF:000001">
    <property type="entry name" value="Paired amphipathic helix protein Sin3"/>
    <property type="match status" value="1"/>
</dbReference>
<dbReference type="EMBL" id="JXTB01000534">
    <property type="protein sequence ID" value="PON37341.1"/>
    <property type="molecule type" value="Genomic_DNA"/>
</dbReference>
<dbReference type="OrthoDB" id="1161319at2759"/>
<dbReference type="Proteomes" id="UP000237105">
    <property type="component" value="Unassembled WGS sequence"/>
</dbReference>
<proteinExistence type="predicted"/>
<dbReference type="InterPro" id="IPR003822">
    <property type="entry name" value="PAH"/>
</dbReference>
<dbReference type="SUPFAM" id="SSF47762">
    <property type="entry name" value="PAH2 domain"/>
    <property type="match status" value="1"/>
</dbReference>
<name>A0A2P5ALL2_PARAD</name>
<comment type="subcellular location">
    <subcellularLocation>
        <location evidence="1 4">Nucleus</location>
    </subcellularLocation>
</comment>
<dbReference type="Gene3D" id="1.20.1160.11">
    <property type="entry name" value="Paired amphipathic helix"/>
    <property type="match status" value="1"/>
</dbReference>
<dbReference type="PROSITE" id="PS51477">
    <property type="entry name" value="PAH"/>
    <property type="match status" value="1"/>
</dbReference>
<sequence>MVSYDNAAAYLKVVKDLFKDKREKYEDFLQLLNDYRAQRIDMAGVVERAKDLFEGHPDLILGFNAFLPKT</sequence>
<dbReference type="InterPro" id="IPR039774">
    <property type="entry name" value="Sin3-like"/>
</dbReference>
<evidence type="ECO:0000313" key="5">
    <source>
        <dbReference type="EMBL" id="PON37341.1"/>
    </source>
</evidence>
<evidence type="ECO:0000313" key="6">
    <source>
        <dbReference type="Proteomes" id="UP000237105"/>
    </source>
</evidence>
<keyword evidence="6" id="KW-1185">Reference proteome</keyword>